<proteinExistence type="inferred from homology"/>
<comment type="subcellular location">
    <subcellularLocation>
        <location evidence="1">Membrane</location>
        <topology evidence="1">Single-pass membrane protein</topology>
    </subcellularLocation>
</comment>
<dbReference type="Proteomes" id="UP000053555">
    <property type="component" value="Unassembled WGS sequence"/>
</dbReference>
<evidence type="ECO:0000259" key="8">
    <source>
        <dbReference type="Pfam" id="PF13839"/>
    </source>
</evidence>
<dbReference type="Gramene" id="XM_028374064.1">
    <property type="protein sequence ID" value="XP_028229865.1"/>
    <property type="gene ID" value="LOC114410217"/>
</dbReference>
<evidence type="ECO:0000256" key="5">
    <source>
        <dbReference type="ARBA" id="ARBA00022989"/>
    </source>
</evidence>
<keyword evidence="3 7" id="KW-0812">Transmembrane</keyword>
<keyword evidence="5 7" id="KW-1133">Transmembrane helix</keyword>
<keyword evidence="4" id="KW-0735">Signal-anchor</keyword>
<gene>
    <name evidence="11" type="ORF">D0Y65_000339</name>
    <name evidence="10" type="ORF">glysoja_045975</name>
</gene>
<evidence type="ECO:0000256" key="4">
    <source>
        <dbReference type="ARBA" id="ARBA00022968"/>
    </source>
</evidence>
<reference evidence="10" key="1">
    <citation type="submission" date="2014-07" db="EMBL/GenBank/DDBJ databases">
        <title>Identification of a novel salt tolerance gene in wild soybean by whole-genome sequencing.</title>
        <authorList>
            <person name="Lam H.-M."/>
            <person name="Qi X."/>
            <person name="Li M.-W."/>
            <person name="Liu X."/>
            <person name="Xie M."/>
            <person name="Ni M."/>
            <person name="Xu X."/>
        </authorList>
    </citation>
    <scope>NUCLEOTIDE SEQUENCE [LARGE SCALE GENOMIC DNA]</scope>
    <source>
        <tissue evidence="10">Root</tissue>
    </source>
</reference>
<sequence length="478" mass="55047">MRRKRLTLKIRSKKRFSNKKLKLPYVSYALPPIVLFCFCVFFYCHFFTSSPANEPPHSISISNHSSLAISTELIPHSISITNHSSLSASPPPPPPPPVYEKPNDQKIVYEKPCDYTNGRWIRTKRNPLYNSTTCVNLKESRNCIANGRPDLGFLYWKWKPSECYLPRFEPNTFLQLISNKHVAFVGDSLSRNHLESLLCMLNTVTKPNGFSHQSFTRWLFPSHNATLSFYWSPFLVQGVERNNQGPRYNNYNKIHLDHANMRWEKDMDQMDMIVLSLGHWFLIPSVFYWDDKVIGCVNRPVSNCTTDIGFYGPIRRALRTALNSIIKKKVKKGNGIDVILRTYSPSHFEGAWDKGGICSKTEPYRAGERQLEGENAMIRRIQFEEVERAKARAKELVKAKPKAEKFKGFRLEVLDVTKLALLRPDGHPGAYMNPFPFAKGVSKHVQNDCVHWCLPGPIDTWNEIFLEMMKNMAQAAEE</sequence>
<dbReference type="Pfam" id="PF13839">
    <property type="entry name" value="PC-Esterase"/>
    <property type="match status" value="1"/>
</dbReference>
<evidence type="ECO:0000256" key="6">
    <source>
        <dbReference type="ARBA" id="ARBA00023136"/>
    </source>
</evidence>
<evidence type="ECO:0000313" key="11">
    <source>
        <dbReference type="EMBL" id="RZC28298.1"/>
    </source>
</evidence>
<accession>A0A0B2PKJ3</accession>
<dbReference type="AlphaFoldDB" id="A0A0B2PKJ3"/>
<evidence type="ECO:0000313" key="10">
    <source>
        <dbReference type="EMBL" id="KHN09896.1"/>
    </source>
</evidence>
<dbReference type="GO" id="GO:0016020">
    <property type="term" value="C:membrane"/>
    <property type="evidence" value="ECO:0007669"/>
    <property type="project" value="UniProtKB-SubCell"/>
</dbReference>
<keyword evidence="12" id="KW-1185">Reference proteome</keyword>
<feature type="domain" description="Trichome birefringence-like N-terminal" evidence="9">
    <location>
        <begin position="112"/>
        <end position="163"/>
    </location>
</feature>
<dbReference type="SMR" id="A0A0B2PKJ3"/>
<dbReference type="GO" id="GO:0005794">
    <property type="term" value="C:Golgi apparatus"/>
    <property type="evidence" value="ECO:0007669"/>
    <property type="project" value="TreeGrafter"/>
</dbReference>
<dbReference type="GO" id="GO:0016413">
    <property type="term" value="F:O-acetyltransferase activity"/>
    <property type="evidence" value="ECO:0007669"/>
    <property type="project" value="InterPro"/>
</dbReference>
<keyword evidence="6 7" id="KW-0472">Membrane</keyword>
<feature type="domain" description="Trichome birefringence-like C-terminal" evidence="8">
    <location>
        <begin position="165"/>
        <end position="468"/>
    </location>
</feature>
<dbReference type="InterPro" id="IPR026057">
    <property type="entry name" value="TBL_C"/>
</dbReference>
<dbReference type="PANTHER" id="PTHR32285:SF292">
    <property type="entry name" value="PMR5_CAS1P GDSL_SGNH-LIKE ACYL-ESTERASE FAMILY PROTEIN"/>
    <property type="match status" value="1"/>
</dbReference>
<dbReference type="InterPro" id="IPR025846">
    <property type="entry name" value="TBL_N"/>
</dbReference>
<feature type="transmembrane region" description="Helical" evidence="7">
    <location>
        <begin position="21"/>
        <end position="43"/>
    </location>
</feature>
<comment type="similarity">
    <text evidence="2">Belongs to the PC-esterase family. TBL subfamily.</text>
</comment>
<organism evidence="10">
    <name type="scientific">Glycine soja</name>
    <name type="common">Wild soybean</name>
    <dbReference type="NCBI Taxonomy" id="3848"/>
    <lineage>
        <taxon>Eukaryota</taxon>
        <taxon>Viridiplantae</taxon>
        <taxon>Streptophyta</taxon>
        <taxon>Embryophyta</taxon>
        <taxon>Tracheophyta</taxon>
        <taxon>Spermatophyta</taxon>
        <taxon>Magnoliopsida</taxon>
        <taxon>eudicotyledons</taxon>
        <taxon>Gunneridae</taxon>
        <taxon>Pentapetalae</taxon>
        <taxon>rosids</taxon>
        <taxon>fabids</taxon>
        <taxon>Fabales</taxon>
        <taxon>Fabaceae</taxon>
        <taxon>Papilionoideae</taxon>
        <taxon>50 kb inversion clade</taxon>
        <taxon>NPAAA clade</taxon>
        <taxon>indigoferoid/millettioid clade</taxon>
        <taxon>Phaseoleae</taxon>
        <taxon>Glycine</taxon>
        <taxon>Glycine subgen. Soja</taxon>
    </lineage>
</organism>
<dbReference type="Proteomes" id="UP000289340">
    <property type="component" value="Chromosome 1"/>
</dbReference>
<evidence type="ECO:0000259" key="9">
    <source>
        <dbReference type="Pfam" id="PF14416"/>
    </source>
</evidence>
<dbReference type="Pfam" id="PF14416">
    <property type="entry name" value="PMR5N"/>
    <property type="match status" value="1"/>
</dbReference>
<dbReference type="EMBL" id="KN664995">
    <property type="protein sequence ID" value="KHN09896.1"/>
    <property type="molecule type" value="Genomic_DNA"/>
</dbReference>
<evidence type="ECO:0000256" key="3">
    <source>
        <dbReference type="ARBA" id="ARBA00022692"/>
    </source>
</evidence>
<reference evidence="11 12" key="2">
    <citation type="submission" date="2018-09" db="EMBL/GenBank/DDBJ databases">
        <title>A high-quality reference genome of wild soybean provides a powerful tool to mine soybean genomes.</title>
        <authorList>
            <person name="Xie M."/>
            <person name="Chung C.Y.L."/>
            <person name="Li M.-W."/>
            <person name="Wong F.-L."/>
            <person name="Chan T.-F."/>
            <person name="Lam H.-M."/>
        </authorList>
    </citation>
    <scope>NUCLEOTIDE SEQUENCE [LARGE SCALE GENOMIC DNA]</scope>
    <source>
        <strain evidence="12">cv. W05</strain>
        <tissue evidence="11">Hypocotyl of etiolated seedlings</tissue>
    </source>
</reference>
<dbReference type="EMBL" id="QZWG01000001">
    <property type="protein sequence ID" value="RZC28298.1"/>
    <property type="molecule type" value="Genomic_DNA"/>
</dbReference>
<name>A0A0B2PKJ3_GLYSO</name>
<dbReference type="PANTHER" id="PTHR32285">
    <property type="entry name" value="PROTEIN TRICHOME BIREFRINGENCE-LIKE 9-RELATED"/>
    <property type="match status" value="1"/>
</dbReference>
<evidence type="ECO:0000256" key="7">
    <source>
        <dbReference type="SAM" id="Phobius"/>
    </source>
</evidence>
<protein>
    <submittedName>
        <fullName evidence="11">Protein ALTERED XYLOGLUCAN 4</fullName>
    </submittedName>
</protein>
<evidence type="ECO:0000256" key="2">
    <source>
        <dbReference type="ARBA" id="ARBA00007727"/>
    </source>
</evidence>
<evidence type="ECO:0000313" key="12">
    <source>
        <dbReference type="Proteomes" id="UP000289340"/>
    </source>
</evidence>
<evidence type="ECO:0000256" key="1">
    <source>
        <dbReference type="ARBA" id="ARBA00004167"/>
    </source>
</evidence>
<dbReference type="InterPro" id="IPR029962">
    <property type="entry name" value="TBL"/>
</dbReference>